<reference evidence="1" key="1">
    <citation type="submission" date="2021-01" db="EMBL/GenBank/DDBJ databases">
        <authorList>
            <person name="Lovell J.T."/>
            <person name="Bentley N."/>
            <person name="Bhattarai G."/>
            <person name="Jenkins J.W."/>
            <person name="Sreedasyam A."/>
            <person name="Alarcon Y."/>
            <person name="Bock C."/>
            <person name="Boston L."/>
            <person name="Carlson J."/>
            <person name="Cervantes K."/>
            <person name="Clermont K."/>
            <person name="Krom N."/>
            <person name="Kubenka K."/>
            <person name="Mamidi S."/>
            <person name="Mattison C."/>
            <person name="Monteros M."/>
            <person name="Pisani C."/>
            <person name="Plott C."/>
            <person name="Rajasekar S."/>
            <person name="Rhein H.S."/>
            <person name="Rohla C."/>
            <person name="Song M."/>
            <person name="Hilaire R.S."/>
            <person name="Shu S."/>
            <person name="Wells L."/>
            <person name="Wang X."/>
            <person name="Webber J."/>
            <person name="Heerema R.J."/>
            <person name="Klein P."/>
            <person name="Conner P."/>
            <person name="Grauke L."/>
            <person name="Grimwood J."/>
            <person name="Schmutz J."/>
            <person name="Randall J.J."/>
        </authorList>
    </citation>
    <scope>NUCLEOTIDE SEQUENCE</scope>
    <source>
        <tissue evidence="1">Leaf</tissue>
    </source>
</reference>
<dbReference type="EMBL" id="CM031835">
    <property type="protein sequence ID" value="KAG6687168.1"/>
    <property type="molecule type" value="Genomic_DNA"/>
</dbReference>
<evidence type="ECO:0000313" key="1">
    <source>
        <dbReference type="EMBL" id="KAG6687168.1"/>
    </source>
</evidence>
<organism evidence="1 2">
    <name type="scientific">Carya illinoinensis</name>
    <name type="common">Pecan</name>
    <dbReference type="NCBI Taxonomy" id="32201"/>
    <lineage>
        <taxon>Eukaryota</taxon>
        <taxon>Viridiplantae</taxon>
        <taxon>Streptophyta</taxon>
        <taxon>Embryophyta</taxon>
        <taxon>Tracheophyta</taxon>
        <taxon>Spermatophyta</taxon>
        <taxon>Magnoliopsida</taxon>
        <taxon>eudicotyledons</taxon>
        <taxon>Gunneridae</taxon>
        <taxon>Pentapetalae</taxon>
        <taxon>rosids</taxon>
        <taxon>fabids</taxon>
        <taxon>Fagales</taxon>
        <taxon>Juglandaceae</taxon>
        <taxon>Carya</taxon>
    </lineage>
</organism>
<dbReference type="AlphaFoldDB" id="A0A922DN80"/>
<accession>A0A922DN80</accession>
<dbReference type="Proteomes" id="UP000811246">
    <property type="component" value="Chromosome 11"/>
</dbReference>
<name>A0A922DN80_CARIL</name>
<comment type="caution">
    <text evidence="1">The sequence shown here is derived from an EMBL/GenBank/DDBJ whole genome shotgun (WGS) entry which is preliminary data.</text>
</comment>
<proteinExistence type="predicted"/>
<evidence type="ECO:0000313" key="2">
    <source>
        <dbReference type="Proteomes" id="UP000811246"/>
    </source>
</evidence>
<sequence length="67" mass="7740">MFSPSPSRAIHSFHTHFRVVHSLGFKACFHLLKDEILKPRVSVFSYPLSLNDPFSSSFRVLEGIHQR</sequence>
<protein>
    <submittedName>
        <fullName evidence="1">Uncharacterized protein</fullName>
    </submittedName>
</protein>
<gene>
    <name evidence="1" type="ORF">I3842_11G056800</name>
</gene>